<dbReference type="InterPro" id="IPR035897">
    <property type="entry name" value="Toll_tir_struct_dom_sf"/>
</dbReference>
<dbReference type="Gene3D" id="3.40.50.10140">
    <property type="entry name" value="Toll/interleukin-1 receptor homology (TIR) domain"/>
    <property type="match status" value="1"/>
</dbReference>
<evidence type="ECO:0000313" key="2">
    <source>
        <dbReference type="EMBL" id="AIS18463.1"/>
    </source>
</evidence>
<gene>
    <name evidence="2" type="ORF">LT40_14155</name>
</gene>
<dbReference type="Proteomes" id="UP000029499">
    <property type="component" value="Chromosome"/>
</dbReference>
<accession>A0A089YPW1</accession>
<proteinExistence type="predicted"/>
<dbReference type="OrthoDB" id="9810385at2"/>
<organism evidence="2 3">
    <name type="scientific">Pseudomonas rhizosphaerae</name>
    <dbReference type="NCBI Taxonomy" id="216142"/>
    <lineage>
        <taxon>Bacteria</taxon>
        <taxon>Pseudomonadati</taxon>
        <taxon>Pseudomonadota</taxon>
        <taxon>Gammaproteobacteria</taxon>
        <taxon>Pseudomonadales</taxon>
        <taxon>Pseudomonadaceae</taxon>
        <taxon>Pseudomonas</taxon>
    </lineage>
</organism>
<dbReference type="InterPro" id="IPR000157">
    <property type="entry name" value="TIR_dom"/>
</dbReference>
<sequence length="155" mass="18256">MSVFIGYQHVDHPQALRIRKQLRRAGIEVRMDVMDFESLTTLHVTETLTAHIRDCTHLILMMSHSSARRWWIPFCIGEATSWDRRICLYRLGDQALPEYLAHWPTLTRTQQLDFLIEAYHREAAMRMLAGRCETSLPVRARDIHRGLRERIGRGF</sequence>
<evidence type="ECO:0000313" key="3">
    <source>
        <dbReference type="Proteomes" id="UP000029499"/>
    </source>
</evidence>
<feature type="domain" description="TIR" evidence="1">
    <location>
        <begin position="3"/>
        <end position="115"/>
    </location>
</feature>
<evidence type="ECO:0000259" key="1">
    <source>
        <dbReference type="Pfam" id="PF13676"/>
    </source>
</evidence>
<dbReference type="EMBL" id="CP009533">
    <property type="protein sequence ID" value="AIS18463.1"/>
    <property type="molecule type" value="Genomic_DNA"/>
</dbReference>
<keyword evidence="3" id="KW-1185">Reference proteome</keyword>
<name>A0A089YPW1_9PSED</name>
<reference evidence="2 3" key="1">
    <citation type="journal article" date="2015" name="J. Biotechnol.">
        <title>Complete genome sequence of Pseudomonas rhizosphaerae IH5T (=DSM 16299T), a phosphate-solubilizing rhizobacterium for bacterial biofertilizer.</title>
        <authorList>
            <person name="Kwak Y."/>
            <person name="Jung B.K."/>
            <person name="Shin J.H."/>
        </authorList>
    </citation>
    <scope>NUCLEOTIDE SEQUENCE [LARGE SCALE GENOMIC DNA]</scope>
    <source>
        <strain evidence="2">DSM 16299</strain>
    </source>
</reference>
<dbReference type="RefSeq" id="WP_043191181.1">
    <property type="nucleotide sequence ID" value="NZ_CP009533.1"/>
</dbReference>
<dbReference type="SUPFAM" id="SSF52200">
    <property type="entry name" value="Toll/Interleukin receptor TIR domain"/>
    <property type="match status" value="1"/>
</dbReference>
<dbReference type="HOGENOM" id="CLU_131953_0_0_6"/>
<dbReference type="AlphaFoldDB" id="A0A089YPW1"/>
<protein>
    <recommendedName>
        <fullName evidence="1">TIR domain-containing protein</fullName>
    </recommendedName>
</protein>
<dbReference type="GO" id="GO:0007165">
    <property type="term" value="P:signal transduction"/>
    <property type="evidence" value="ECO:0007669"/>
    <property type="project" value="InterPro"/>
</dbReference>
<dbReference type="KEGG" id="prh:LT40_14155"/>
<dbReference type="Pfam" id="PF13676">
    <property type="entry name" value="TIR_2"/>
    <property type="match status" value="1"/>
</dbReference>